<evidence type="ECO:0000313" key="4">
    <source>
        <dbReference type="Proteomes" id="UP000325313"/>
    </source>
</evidence>
<name>A0A5B0MMC0_PUCGR</name>
<proteinExistence type="predicted"/>
<evidence type="ECO:0000313" key="2">
    <source>
        <dbReference type="EMBL" id="KAA1085182.1"/>
    </source>
</evidence>
<evidence type="ECO:0000313" key="1">
    <source>
        <dbReference type="EMBL" id="KAA1078045.1"/>
    </source>
</evidence>
<gene>
    <name evidence="1" type="ORF">PGT21_027549</name>
    <name evidence="2" type="ORF">PGTUg99_013358</name>
</gene>
<dbReference type="EMBL" id="VDEP01000416">
    <property type="protein sequence ID" value="KAA1085182.1"/>
    <property type="molecule type" value="Genomic_DNA"/>
</dbReference>
<comment type="caution">
    <text evidence="1">The sequence shown here is derived from an EMBL/GenBank/DDBJ whole genome shotgun (WGS) entry which is preliminary data.</text>
</comment>
<dbReference type="EMBL" id="VSWC01000144">
    <property type="protein sequence ID" value="KAA1078045.1"/>
    <property type="molecule type" value="Genomic_DNA"/>
</dbReference>
<dbReference type="AlphaFoldDB" id="A0A5B0MMC0"/>
<dbReference type="Proteomes" id="UP000325313">
    <property type="component" value="Unassembled WGS sequence"/>
</dbReference>
<evidence type="ECO:0000313" key="3">
    <source>
        <dbReference type="Proteomes" id="UP000324748"/>
    </source>
</evidence>
<organism evidence="1 3">
    <name type="scientific">Puccinia graminis f. sp. tritici</name>
    <dbReference type="NCBI Taxonomy" id="56615"/>
    <lineage>
        <taxon>Eukaryota</taxon>
        <taxon>Fungi</taxon>
        <taxon>Dikarya</taxon>
        <taxon>Basidiomycota</taxon>
        <taxon>Pucciniomycotina</taxon>
        <taxon>Pucciniomycetes</taxon>
        <taxon>Pucciniales</taxon>
        <taxon>Pucciniaceae</taxon>
        <taxon>Puccinia</taxon>
    </lineage>
</organism>
<sequence length="118" mass="13493">MRRKIAQVKESHWVHARHAPFQLFCALMVPHLPMRQKLFPTVNRELHGIAFSVTARRGPGVRSIPSFHFRWRTCCLSGYVSHPENGRYIVIAHADAKHDKRFSSASGPLNIKKQALAK</sequence>
<protein>
    <submittedName>
        <fullName evidence="1">Uncharacterized protein</fullName>
    </submittedName>
</protein>
<accession>A0A5B0MMC0</accession>
<keyword evidence="3" id="KW-1185">Reference proteome</keyword>
<reference evidence="3 4" key="1">
    <citation type="submission" date="2019-05" db="EMBL/GenBank/DDBJ databases">
        <title>Emergence of the Ug99 lineage of the wheat stem rust pathogen through somatic hybridization.</title>
        <authorList>
            <person name="Li F."/>
            <person name="Upadhyaya N.M."/>
            <person name="Sperschneider J."/>
            <person name="Matny O."/>
            <person name="Nguyen-Phuc H."/>
            <person name="Mago R."/>
            <person name="Raley C."/>
            <person name="Miller M.E."/>
            <person name="Silverstein K.A.T."/>
            <person name="Henningsen E."/>
            <person name="Hirsch C.D."/>
            <person name="Visser B."/>
            <person name="Pretorius Z.A."/>
            <person name="Steffenson B.J."/>
            <person name="Schwessinger B."/>
            <person name="Dodds P.N."/>
            <person name="Figueroa M."/>
        </authorList>
    </citation>
    <scope>NUCLEOTIDE SEQUENCE [LARGE SCALE GENOMIC DNA]</scope>
    <source>
        <strain evidence="1">21-0</strain>
        <strain evidence="2 4">Ug99</strain>
    </source>
</reference>
<dbReference type="Proteomes" id="UP000324748">
    <property type="component" value="Unassembled WGS sequence"/>
</dbReference>